<dbReference type="AlphaFoldDB" id="A0A3D3G021"/>
<protein>
    <submittedName>
        <fullName evidence="2">Uncharacterized protein</fullName>
    </submittedName>
</protein>
<feature type="coiled-coil region" evidence="1">
    <location>
        <begin position="94"/>
        <end position="128"/>
    </location>
</feature>
<keyword evidence="1" id="KW-0175">Coiled coil</keyword>
<comment type="caution">
    <text evidence="2">The sequence shown here is derived from an EMBL/GenBank/DDBJ whole genome shotgun (WGS) entry which is preliminary data.</text>
</comment>
<evidence type="ECO:0000313" key="2">
    <source>
        <dbReference type="EMBL" id="HCM30572.1"/>
    </source>
</evidence>
<evidence type="ECO:0000256" key="1">
    <source>
        <dbReference type="SAM" id="Coils"/>
    </source>
</evidence>
<reference evidence="2 3" key="1">
    <citation type="journal article" date="2018" name="Nat. Biotechnol.">
        <title>A standardized bacterial taxonomy based on genome phylogeny substantially revises the tree of life.</title>
        <authorList>
            <person name="Parks D.H."/>
            <person name="Chuvochina M."/>
            <person name="Waite D.W."/>
            <person name="Rinke C."/>
            <person name="Skarshewski A."/>
            <person name="Chaumeil P.A."/>
            <person name="Hugenholtz P."/>
        </authorList>
    </citation>
    <scope>NUCLEOTIDE SEQUENCE [LARGE SCALE GENOMIC DNA]</scope>
    <source>
        <strain evidence="2">UBA10045</strain>
    </source>
</reference>
<dbReference type="Proteomes" id="UP000262257">
    <property type="component" value="Unassembled WGS sequence"/>
</dbReference>
<gene>
    <name evidence="2" type="ORF">DIC32_02020</name>
</gene>
<proteinExistence type="predicted"/>
<name>A0A3D3G021_ACIRA</name>
<accession>A0A3D3G021</accession>
<sequence>MSEFKPCPVCQEQSDQCLSCAFYVVDGERIYYEKLKDFGATKDHEIRFINRIQKHRVTAFFHNGKLYIPSRQGRSVPLAIGLQWDAWQEQQAIIDDLKAQLNNMEACYIEKKKECELLESNINNLTKQFSDCYEVAYAEYKKNADSYYSGKCDAFDLAEQLAGLALRGVNNLLTDARQKAEDQINNGARLTKHQIDL</sequence>
<evidence type="ECO:0000313" key="3">
    <source>
        <dbReference type="Proteomes" id="UP000262257"/>
    </source>
</evidence>
<dbReference type="EMBL" id="DPXL01000028">
    <property type="protein sequence ID" value="HCM30572.1"/>
    <property type="molecule type" value="Genomic_DNA"/>
</dbReference>
<organism evidence="2 3">
    <name type="scientific">Acinetobacter radioresistens</name>
    <dbReference type="NCBI Taxonomy" id="40216"/>
    <lineage>
        <taxon>Bacteria</taxon>
        <taxon>Pseudomonadati</taxon>
        <taxon>Pseudomonadota</taxon>
        <taxon>Gammaproteobacteria</taxon>
        <taxon>Moraxellales</taxon>
        <taxon>Moraxellaceae</taxon>
        <taxon>Acinetobacter</taxon>
    </lineage>
</organism>